<dbReference type="GO" id="GO:0005840">
    <property type="term" value="C:ribosome"/>
    <property type="evidence" value="ECO:0007669"/>
    <property type="project" value="UniProtKB-KW"/>
</dbReference>
<dbReference type="PANTHER" id="PTHR48277:SF1">
    <property type="entry name" value="MITOCHONDRIAL RIBOSOMAL PROTEIN S5"/>
    <property type="match status" value="1"/>
</dbReference>
<comment type="domain">
    <text evidence="7">The N-terminal domain interacts with the head of the 30S subunit; the C-terminal domain interacts with the body and contacts protein S4. The interaction surface between S4 and S5 is involved in control of translational fidelity.</text>
</comment>
<dbReference type="InterPro" id="IPR005712">
    <property type="entry name" value="Ribosomal_uS5_bac-type"/>
</dbReference>
<keyword evidence="3 7" id="KW-0694">RNA-binding</keyword>
<dbReference type="NCBIfam" id="TIGR01021">
    <property type="entry name" value="rpsE_bact"/>
    <property type="match status" value="1"/>
</dbReference>
<keyword evidence="12" id="KW-1185">Reference proteome</keyword>
<evidence type="ECO:0000256" key="4">
    <source>
        <dbReference type="ARBA" id="ARBA00022980"/>
    </source>
</evidence>
<proteinExistence type="inferred from homology"/>
<organism evidence="11 12">
    <name type="scientific">Ureaplasma ceti</name>
    <dbReference type="NCBI Taxonomy" id="3119530"/>
    <lineage>
        <taxon>Bacteria</taxon>
        <taxon>Bacillati</taxon>
        <taxon>Mycoplasmatota</taxon>
        <taxon>Mycoplasmoidales</taxon>
        <taxon>Mycoplasmoidaceae</taxon>
        <taxon>Ureaplasma</taxon>
    </lineage>
</organism>
<name>A0ABP9U564_9BACT</name>
<evidence type="ECO:0000313" key="12">
    <source>
        <dbReference type="Proteomes" id="UP001449582"/>
    </source>
</evidence>
<comment type="caution">
    <text evidence="11">The sequence shown here is derived from an EMBL/GenBank/DDBJ whole genome shotgun (WGS) entry which is preliminary data.</text>
</comment>
<dbReference type="EMBL" id="BAABQM010000001">
    <property type="protein sequence ID" value="GAA5414475.1"/>
    <property type="molecule type" value="Genomic_DNA"/>
</dbReference>
<keyword evidence="4 7" id="KW-0689">Ribosomal protein</keyword>
<feature type="domain" description="S5 DRBM" evidence="10">
    <location>
        <begin position="46"/>
        <end position="109"/>
    </location>
</feature>
<feature type="region of interest" description="Disordered" evidence="9">
    <location>
        <begin position="1"/>
        <end position="43"/>
    </location>
</feature>
<dbReference type="Proteomes" id="UP001449582">
    <property type="component" value="Unassembled WGS sequence"/>
</dbReference>
<dbReference type="InterPro" id="IPR005324">
    <property type="entry name" value="Ribosomal_uS5_C"/>
</dbReference>
<evidence type="ECO:0000256" key="6">
    <source>
        <dbReference type="ARBA" id="ARBA00035255"/>
    </source>
</evidence>
<evidence type="ECO:0000313" key="11">
    <source>
        <dbReference type="EMBL" id="GAA5414475.1"/>
    </source>
</evidence>
<gene>
    <name evidence="7 11" type="primary">rpsE</name>
    <name evidence="11" type="ORF">UREOM_1860</name>
</gene>
<dbReference type="Pfam" id="PF03719">
    <property type="entry name" value="Ribosomal_S5_C"/>
    <property type="match status" value="1"/>
</dbReference>
<feature type="compositionally biased region" description="Basic and acidic residues" evidence="9">
    <location>
        <begin position="24"/>
        <end position="33"/>
    </location>
</feature>
<sequence length="200" mass="21555">MEQEKVETSQTETSVELNPVKASSSKEKSDRAMRKQANSAEKENGFEEKVVEIKRISKTTKGGRVMRFSALVIVGDKKGTIGFGMGKSNEVPDAIKKAVKNANNNLVQVKMNKRGTVYHEVIGKHGASRLLLKPAPTGKGIVAGGAARAVVELAGFQDVYAKSLGSNTKINVIRATIDGLTKQFSPSDIAKARDKDIKDL</sequence>
<dbReference type="RefSeq" id="WP_353289641.1">
    <property type="nucleotide sequence ID" value="NZ_BAABQM010000001.1"/>
</dbReference>
<evidence type="ECO:0000256" key="3">
    <source>
        <dbReference type="ARBA" id="ARBA00022884"/>
    </source>
</evidence>
<evidence type="ECO:0000256" key="1">
    <source>
        <dbReference type="ARBA" id="ARBA00008945"/>
    </source>
</evidence>
<evidence type="ECO:0000256" key="7">
    <source>
        <dbReference type="HAMAP-Rule" id="MF_01307"/>
    </source>
</evidence>
<evidence type="ECO:0000256" key="9">
    <source>
        <dbReference type="SAM" id="MobiDB-lite"/>
    </source>
</evidence>
<dbReference type="Gene3D" id="3.30.160.20">
    <property type="match status" value="1"/>
</dbReference>
<dbReference type="Gene3D" id="3.30.230.10">
    <property type="match status" value="1"/>
</dbReference>
<dbReference type="InterPro" id="IPR018192">
    <property type="entry name" value="Ribosomal_uS5_N_CS"/>
</dbReference>
<evidence type="ECO:0000259" key="10">
    <source>
        <dbReference type="PROSITE" id="PS50881"/>
    </source>
</evidence>
<comment type="similarity">
    <text evidence="1 7 8">Belongs to the universal ribosomal protein uS5 family.</text>
</comment>
<dbReference type="PANTHER" id="PTHR48277">
    <property type="entry name" value="MITOCHONDRIAL RIBOSOMAL PROTEIN S5"/>
    <property type="match status" value="1"/>
</dbReference>
<comment type="function">
    <text evidence="7">Located at the back of the 30S subunit body where it stabilizes the conformation of the head with respect to the body.</text>
</comment>
<dbReference type="SUPFAM" id="SSF54768">
    <property type="entry name" value="dsRNA-binding domain-like"/>
    <property type="match status" value="1"/>
</dbReference>
<dbReference type="SUPFAM" id="SSF54211">
    <property type="entry name" value="Ribosomal protein S5 domain 2-like"/>
    <property type="match status" value="1"/>
</dbReference>
<dbReference type="InterPro" id="IPR013810">
    <property type="entry name" value="Ribosomal_uS5_N"/>
</dbReference>
<keyword evidence="2 7" id="KW-0699">rRNA-binding</keyword>
<dbReference type="InterPro" id="IPR020568">
    <property type="entry name" value="Ribosomal_Su5_D2-typ_SF"/>
</dbReference>
<dbReference type="PROSITE" id="PS50881">
    <property type="entry name" value="S5_DSRBD"/>
    <property type="match status" value="1"/>
</dbReference>
<evidence type="ECO:0000256" key="5">
    <source>
        <dbReference type="ARBA" id="ARBA00023274"/>
    </source>
</evidence>
<dbReference type="PROSITE" id="PS00585">
    <property type="entry name" value="RIBOSOMAL_S5"/>
    <property type="match status" value="1"/>
</dbReference>
<comment type="function">
    <text evidence="7">With S4 and S12 plays an important role in translational accuracy.</text>
</comment>
<accession>A0ABP9U564</accession>
<comment type="subunit">
    <text evidence="7">Part of the 30S ribosomal subunit. Contacts proteins S4 and S8.</text>
</comment>
<evidence type="ECO:0000256" key="8">
    <source>
        <dbReference type="RuleBase" id="RU003823"/>
    </source>
</evidence>
<reference evidence="11" key="1">
    <citation type="submission" date="2024-02" db="EMBL/GenBank/DDBJ databases">
        <title>Draft genome sequence of new strains in genus Ureaplasma.</title>
        <authorList>
            <person name="Nakajima Y."/>
            <person name="Segawa T."/>
        </authorList>
    </citation>
    <scope>NUCLEOTIDE SEQUENCE [LARGE SCALE GENOMIC DNA]</scope>
    <source>
        <strain evidence="11">OM1</strain>
    </source>
</reference>
<protein>
    <recommendedName>
        <fullName evidence="6 7">Small ribosomal subunit protein uS5</fullName>
    </recommendedName>
</protein>
<evidence type="ECO:0000256" key="2">
    <source>
        <dbReference type="ARBA" id="ARBA00022730"/>
    </source>
</evidence>
<dbReference type="HAMAP" id="MF_01307_B">
    <property type="entry name" value="Ribosomal_uS5_B"/>
    <property type="match status" value="1"/>
</dbReference>
<dbReference type="InterPro" id="IPR014721">
    <property type="entry name" value="Ribsml_uS5_D2-typ_fold_subgr"/>
</dbReference>
<dbReference type="Pfam" id="PF00333">
    <property type="entry name" value="Ribosomal_S5"/>
    <property type="match status" value="1"/>
</dbReference>
<dbReference type="InterPro" id="IPR000851">
    <property type="entry name" value="Ribosomal_uS5"/>
</dbReference>
<keyword evidence="5 7" id="KW-0687">Ribonucleoprotein</keyword>